<proteinExistence type="predicted"/>
<reference evidence="2" key="1">
    <citation type="journal article" date="2024" name="Front. Bioeng. Biotechnol.">
        <title>Genome-scale model development and genomic sequencing of the oleaginous clade Lipomyces.</title>
        <authorList>
            <person name="Czajka J.J."/>
            <person name="Han Y."/>
            <person name="Kim J."/>
            <person name="Mondo S.J."/>
            <person name="Hofstad B.A."/>
            <person name="Robles A."/>
            <person name="Haridas S."/>
            <person name="Riley R."/>
            <person name="LaButti K."/>
            <person name="Pangilinan J."/>
            <person name="Andreopoulos W."/>
            <person name="Lipzen A."/>
            <person name="Yan J."/>
            <person name="Wang M."/>
            <person name="Ng V."/>
            <person name="Grigoriev I.V."/>
            <person name="Spatafora J.W."/>
            <person name="Magnuson J.K."/>
            <person name="Baker S.E."/>
            <person name="Pomraning K.R."/>
        </authorList>
    </citation>
    <scope>NUCLEOTIDE SEQUENCE [LARGE SCALE GENOMIC DNA]</scope>
    <source>
        <strain evidence="2">CBS 10300</strain>
    </source>
</reference>
<gene>
    <name evidence="1" type="ORF">V1517DRAFT_187485</name>
</gene>
<comment type="caution">
    <text evidence="1">The sequence shown here is derived from an EMBL/GenBank/DDBJ whole genome shotgun (WGS) entry which is preliminary data.</text>
</comment>
<evidence type="ECO:0000313" key="2">
    <source>
        <dbReference type="Proteomes" id="UP001489719"/>
    </source>
</evidence>
<name>A0ACC3TIK6_9ASCO</name>
<sequence length="387" mass="43025">MHLLVTLETSEEIYTLDVTPSMTLADLRAVIEADTSVQSDHQVLFYKAAVLEGDERELGTFGMEEYDMILLRVQAPVPIQTSPVQHDVSAEQNAIMNDVEKVRLQMLGDQALCDLVRQTYPDLAAAVNDPPRFRQLLTQIEESRLHAEEIKRQELKRLNDDPYNEESQRKILELIQQEVSPSCAEACHVMFLLDRNFQGVARGVGTAKILGRIHSAPLKIGNAFLPCSFTVMEGKDVDLLLGLDMLKRHQATIDLKRGVLVMGDEEVPFLGEADLPSQAQQIDLSPEEIAELARQNEETRASGQTQAPPPGQTTSPQPQPMTPEPMYSGDQSRPPNRVPRRPVQPRVDFSEADISKLESLGVSREEAITALRSAEGNVEIAASLLFQ</sequence>
<dbReference type="Proteomes" id="UP001489719">
    <property type="component" value="Unassembled WGS sequence"/>
</dbReference>
<keyword evidence="2" id="KW-1185">Reference proteome</keyword>
<protein>
    <submittedName>
        <fullName evidence="1">Ddi1p</fullName>
    </submittedName>
</protein>
<accession>A0ACC3TIK6</accession>
<organism evidence="1 2">
    <name type="scientific">Lipomyces orientalis</name>
    <dbReference type="NCBI Taxonomy" id="1233043"/>
    <lineage>
        <taxon>Eukaryota</taxon>
        <taxon>Fungi</taxon>
        <taxon>Dikarya</taxon>
        <taxon>Ascomycota</taxon>
        <taxon>Saccharomycotina</taxon>
        <taxon>Lipomycetes</taxon>
        <taxon>Lipomycetales</taxon>
        <taxon>Lipomycetaceae</taxon>
        <taxon>Lipomyces</taxon>
    </lineage>
</organism>
<evidence type="ECO:0000313" key="1">
    <source>
        <dbReference type="EMBL" id="KAK9320984.1"/>
    </source>
</evidence>
<dbReference type="EMBL" id="MU970110">
    <property type="protein sequence ID" value="KAK9320984.1"/>
    <property type="molecule type" value="Genomic_DNA"/>
</dbReference>